<proteinExistence type="predicted"/>
<keyword evidence="2" id="KW-0614">Plasmid</keyword>
<feature type="region of interest" description="Disordered" evidence="1">
    <location>
        <begin position="1"/>
        <end position="25"/>
    </location>
</feature>
<accession>A0A9P1JUQ8</accession>
<feature type="compositionally biased region" description="Basic residues" evidence="1">
    <location>
        <begin position="1"/>
        <end position="10"/>
    </location>
</feature>
<organism evidence="2 3">
    <name type="scientific">Azospirillum baldaniorum</name>
    <dbReference type="NCBI Taxonomy" id="1064539"/>
    <lineage>
        <taxon>Bacteria</taxon>
        <taxon>Pseudomonadati</taxon>
        <taxon>Pseudomonadota</taxon>
        <taxon>Alphaproteobacteria</taxon>
        <taxon>Rhodospirillales</taxon>
        <taxon>Azospirillaceae</taxon>
        <taxon>Azospirillum</taxon>
    </lineage>
</organism>
<sequence>MDSKRWRGKSARTTVFGKSGRKTCL</sequence>
<evidence type="ECO:0000313" key="3">
    <source>
        <dbReference type="Proteomes" id="UP000007319"/>
    </source>
</evidence>
<dbReference type="KEGG" id="abs:AZOBR_p150056"/>
<protein>
    <submittedName>
        <fullName evidence="2">Uncharacterized protein</fullName>
    </submittedName>
</protein>
<name>A0A9P1JUQ8_9PROT</name>
<dbReference type="AlphaFoldDB" id="A0A9P1JUQ8"/>
<gene>
    <name evidence="2" type="ORF">AZOBR_p150056</name>
</gene>
<keyword evidence="3" id="KW-1185">Reference proteome</keyword>
<reference evidence="2 3" key="1">
    <citation type="journal article" date="2011" name="PLoS Genet.">
        <title>Azospirillum genomes reveal transition of bacteria from aquatic to terrestrial environments.</title>
        <authorList>
            <person name="Wisniewski-Dye F."/>
            <person name="Borziak K."/>
            <person name="Khalsa-Moyers G."/>
            <person name="Alexandre G."/>
            <person name="Sukharnikov L.O."/>
            <person name="Wuichet K."/>
            <person name="Hurst G.B."/>
            <person name="McDonald W.H."/>
            <person name="Robertson J.S."/>
            <person name="Barbe V."/>
            <person name="Calteau A."/>
            <person name="Rouy Z."/>
            <person name="Mangenot S."/>
            <person name="Prigent-Combaret C."/>
            <person name="Normand P."/>
            <person name="Boyer M."/>
            <person name="Siguier P."/>
            <person name="Dessaux Y."/>
            <person name="Elmerich C."/>
            <person name="Condemine G."/>
            <person name="Krishnen G."/>
            <person name="Kennedy I."/>
            <person name="Paterson A.H."/>
            <person name="Gonzalez V."/>
            <person name="Mavingui P."/>
            <person name="Zhulin I.B."/>
        </authorList>
    </citation>
    <scope>NUCLEOTIDE SEQUENCE [LARGE SCALE GENOMIC DNA]</scope>
    <source>
        <strain evidence="2 3">Sp245</strain>
    </source>
</reference>
<dbReference type="Proteomes" id="UP000007319">
    <property type="component" value="Plasmid AZOBR_p1"/>
</dbReference>
<evidence type="ECO:0000256" key="1">
    <source>
        <dbReference type="SAM" id="MobiDB-lite"/>
    </source>
</evidence>
<evidence type="ECO:0000313" key="2">
    <source>
        <dbReference type="EMBL" id="CCD00192.1"/>
    </source>
</evidence>
<geneLocation type="plasmid" evidence="2 3">
    <name>AZOBR_p1</name>
</geneLocation>
<dbReference type="EMBL" id="HE577328">
    <property type="protein sequence ID" value="CCD00192.1"/>
    <property type="molecule type" value="Genomic_DNA"/>
</dbReference>